<feature type="transmembrane region" description="Helical" evidence="6">
    <location>
        <begin position="40"/>
        <end position="57"/>
    </location>
</feature>
<dbReference type="AlphaFoldDB" id="A0A2H0VA83"/>
<comment type="caution">
    <text evidence="8">The sequence shown here is derived from an EMBL/GenBank/DDBJ whole genome shotgun (WGS) entry which is preliminary data.</text>
</comment>
<keyword evidence="5 6" id="KW-0472">Membrane</keyword>
<organism evidence="8 9">
    <name type="scientific">Candidatus Doudnabacteria bacterium CG10_big_fil_rev_8_21_14_0_10_42_18</name>
    <dbReference type="NCBI Taxonomy" id="1974552"/>
    <lineage>
        <taxon>Bacteria</taxon>
        <taxon>Candidatus Doudnaibacteriota</taxon>
    </lineage>
</organism>
<feature type="transmembrane region" description="Helical" evidence="6">
    <location>
        <begin position="128"/>
        <end position="146"/>
    </location>
</feature>
<evidence type="ECO:0000256" key="5">
    <source>
        <dbReference type="ARBA" id="ARBA00023136"/>
    </source>
</evidence>
<dbReference type="Pfam" id="PF00892">
    <property type="entry name" value="EamA"/>
    <property type="match status" value="2"/>
</dbReference>
<dbReference type="PANTHER" id="PTHR32322">
    <property type="entry name" value="INNER MEMBRANE TRANSPORTER"/>
    <property type="match status" value="1"/>
</dbReference>
<dbReference type="PANTHER" id="PTHR32322:SF18">
    <property type="entry name" value="S-ADENOSYLMETHIONINE_S-ADENOSYLHOMOCYSTEINE TRANSPORTER"/>
    <property type="match status" value="1"/>
</dbReference>
<comment type="subcellular location">
    <subcellularLocation>
        <location evidence="1">Cell membrane</location>
        <topology evidence="1">Multi-pass membrane protein</topology>
    </subcellularLocation>
</comment>
<feature type="transmembrane region" description="Helical" evidence="6">
    <location>
        <begin position="69"/>
        <end position="90"/>
    </location>
</feature>
<feature type="domain" description="EamA" evidence="7">
    <location>
        <begin position="8"/>
        <end position="142"/>
    </location>
</feature>
<keyword evidence="3 6" id="KW-0812">Transmembrane</keyword>
<evidence type="ECO:0000313" key="8">
    <source>
        <dbReference type="EMBL" id="PIR96008.1"/>
    </source>
</evidence>
<reference evidence="9" key="1">
    <citation type="submission" date="2017-09" db="EMBL/GenBank/DDBJ databases">
        <title>Depth-based differentiation of microbial function through sediment-hosted aquifers and enrichment of novel symbionts in the deep terrestrial subsurface.</title>
        <authorList>
            <person name="Probst A.J."/>
            <person name="Ladd B."/>
            <person name="Jarett J.K."/>
            <person name="Geller-Mcgrath D.E."/>
            <person name="Sieber C.M.K."/>
            <person name="Emerson J.B."/>
            <person name="Anantharaman K."/>
            <person name="Thomas B.C."/>
            <person name="Malmstrom R."/>
            <person name="Stieglmeier M."/>
            <person name="Klingl A."/>
            <person name="Woyke T."/>
            <person name="Ryan C.M."/>
            <person name="Banfield J.F."/>
        </authorList>
    </citation>
    <scope>NUCLEOTIDE SEQUENCE [LARGE SCALE GENOMIC DNA]</scope>
</reference>
<dbReference type="InterPro" id="IPR000620">
    <property type="entry name" value="EamA_dom"/>
</dbReference>
<evidence type="ECO:0000256" key="1">
    <source>
        <dbReference type="ARBA" id="ARBA00004651"/>
    </source>
</evidence>
<evidence type="ECO:0000256" key="2">
    <source>
        <dbReference type="ARBA" id="ARBA00022475"/>
    </source>
</evidence>
<evidence type="ECO:0000259" key="7">
    <source>
        <dbReference type="Pfam" id="PF00892"/>
    </source>
</evidence>
<dbReference type="GO" id="GO:0005886">
    <property type="term" value="C:plasma membrane"/>
    <property type="evidence" value="ECO:0007669"/>
    <property type="project" value="UniProtKB-SubCell"/>
</dbReference>
<evidence type="ECO:0000313" key="9">
    <source>
        <dbReference type="Proteomes" id="UP000230922"/>
    </source>
</evidence>
<feature type="transmembrane region" description="Helical" evidence="6">
    <location>
        <begin position="12"/>
        <end position="34"/>
    </location>
</feature>
<dbReference type="EMBL" id="PFAK01000057">
    <property type="protein sequence ID" value="PIR96008.1"/>
    <property type="molecule type" value="Genomic_DNA"/>
</dbReference>
<name>A0A2H0VA83_9BACT</name>
<sequence>MPLSETRKGEIAIFSQGILWSLFPIITILSYSSLSPLTSLAWSTALASVFFTVWVTVKHKWRELKHKTAMFDVLMATLFIGIFLYGLFFFGLKYTTAGNASIIALMEIFFSFLFFNIFRKECISRQQLLGAILMLLGALIILLPGFTEFNKGDALIFIAMAFAPIGNHFQQKARKKISSEAMMLIRSVITFPIILIIAKFFGETITISGLNDSIWFILINGILLLGFSKILWLEAIHRIPVTKAISLTGIEPLFTLFFAFLILKEIPTNWQLTAFVPLFFGIILLTSNKNWLEKLKTLYQF</sequence>
<dbReference type="SUPFAM" id="SSF103481">
    <property type="entry name" value="Multidrug resistance efflux transporter EmrE"/>
    <property type="match status" value="2"/>
</dbReference>
<protein>
    <recommendedName>
        <fullName evidence="7">EamA domain-containing protein</fullName>
    </recommendedName>
</protein>
<keyword evidence="2" id="KW-1003">Cell membrane</keyword>
<evidence type="ECO:0000256" key="4">
    <source>
        <dbReference type="ARBA" id="ARBA00022989"/>
    </source>
</evidence>
<feature type="transmembrane region" description="Helical" evidence="6">
    <location>
        <begin position="244"/>
        <end position="263"/>
    </location>
</feature>
<feature type="domain" description="EamA" evidence="7">
    <location>
        <begin position="151"/>
        <end position="286"/>
    </location>
</feature>
<dbReference type="InterPro" id="IPR050638">
    <property type="entry name" value="AA-Vitamin_Transporters"/>
</dbReference>
<feature type="transmembrane region" description="Helical" evidence="6">
    <location>
        <begin position="269"/>
        <end position="286"/>
    </location>
</feature>
<feature type="transmembrane region" description="Helical" evidence="6">
    <location>
        <begin position="152"/>
        <end position="169"/>
    </location>
</feature>
<feature type="transmembrane region" description="Helical" evidence="6">
    <location>
        <begin position="181"/>
        <end position="201"/>
    </location>
</feature>
<gene>
    <name evidence="8" type="ORF">COT92_03360</name>
</gene>
<proteinExistence type="predicted"/>
<keyword evidence="4 6" id="KW-1133">Transmembrane helix</keyword>
<dbReference type="InterPro" id="IPR037185">
    <property type="entry name" value="EmrE-like"/>
</dbReference>
<accession>A0A2H0VA83</accession>
<evidence type="ECO:0000256" key="6">
    <source>
        <dbReference type="SAM" id="Phobius"/>
    </source>
</evidence>
<feature type="transmembrane region" description="Helical" evidence="6">
    <location>
        <begin position="96"/>
        <end position="116"/>
    </location>
</feature>
<feature type="transmembrane region" description="Helical" evidence="6">
    <location>
        <begin position="213"/>
        <end position="232"/>
    </location>
</feature>
<dbReference type="Proteomes" id="UP000230922">
    <property type="component" value="Unassembled WGS sequence"/>
</dbReference>
<evidence type="ECO:0000256" key="3">
    <source>
        <dbReference type="ARBA" id="ARBA00022692"/>
    </source>
</evidence>